<dbReference type="AlphaFoldDB" id="A0A157QK90"/>
<evidence type="ECO:0000259" key="4">
    <source>
        <dbReference type="PROSITE" id="PS50995"/>
    </source>
</evidence>
<keyword evidence="1" id="KW-0805">Transcription regulation</keyword>
<evidence type="ECO:0000313" key="6">
    <source>
        <dbReference type="Proteomes" id="UP000077037"/>
    </source>
</evidence>
<dbReference type="PANTHER" id="PTHR33164:SF64">
    <property type="entry name" value="TRANSCRIPTIONAL REGULATOR SLYA"/>
    <property type="match status" value="1"/>
</dbReference>
<dbReference type="Gene3D" id="1.10.10.10">
    <property type="entry name" value="Winged helix-like DNA-binding domain superfamily/Winged helix DNA-binding domain"/>
    <property type="match status" value="1"/>
</dbReference>
<gene>
    <name evidence="5" type="primary">slyA_2</name>
    <name evidence="5" type="ORF">SAMEA1982600_03676</name>
</gene>
<evidence type="ECO:0000313" key="5">
    <source>
        <dbReference type="EMBL" id="SAI46355.1"/>
    </source>
</evidence>
<organism evidence="5 6">
    <name type="scientific">Bordetella ansorpii</name>
    <dbReference type="NCBI Taxonomy" id="288768"/>
    <lineage>
        <taxon>Bacteria</taxon>
        <taxon>Pseudomonadati</taxon>
        <taxon>Pseudomonadota</taxon>
        <taxon>Betaproteobacteria</taxon>
        <taxon>Burkholderiales</taxon>
        <taxon>Alcaligenaceae</taxon>
        <taxon>Bordetella</taxon>
    </lineage>
</organism>
<accession>A0A157QK90</accession>
<dbReference type="InterPro" id="IPR036390">
    <property type="entry name" value="WH_DNA-bd_sf"/>
</dbReference>
<dbReference type="InterPro" id="IPR036388">
    <property type="entry name" value="WH-like_DNA-bd_sf"/>
</dbReference>
<sequence length="148" mass="16710">MLLARLYRREMDSIFKPHGLTDATAFPLRYLAQAGQPVGQARLAELLAIEGPTLVRVLDQLMEAGLVERLADESDRRARLVRLTRQGQRLNDAIEPELSAMRARLFKGATEEDVRRTLKVLDHLQTNLDAYLAEPADIRPRRTAAVPK</sequence>
<dbReference type="PRINTS" id="PR00598">
    <property type="entry name" value="HTHMARR"/>
</dbReference>
<name>A0A157QK90_9BORD</name>
<dbReference type="InterPro" id="IPR000835">
    <property type="entry name" value="HTH_MarR-typ"/>
</dbReference>
<feature type="domain" description="HTH marR-type" evidence="4">
    <location>
        <begin position="1"/>
        <end position="126"/>
    </location>
</feature>
<dbReference type="GO" id="GO:0003700">
    <property type="term" value="F:DNA-binding transcription factor activity"/>
    <property type="evidence" value="ECO:0007669"/>
    <property type="project" value="InterPro"/>
</dbReference>
<reference evidence="5 6" key="1">
    <citation type="submission" date="2016-03" db="EMBL/GenBank/DDBJ databases">
        <authorList>
            <consortium name="Pathogen Informatics"/>
        </authorList>
    </citation>
    <scope>NUCLEOTIDE SEQUENCE [LARGE SCALE GENOMIC DNA]</scope>
    <source>
        <strain evidence="5 6">NCTC13364</strain>
    </source>
</reference>
<keyword evidence="2" id="KW-0238">DNA-binding</keyword>
<dbReference type="GO" id="GO:0003677">
    <property type="term" value="F:DNA binding"/>
    <property type="evidence" value="ECO:0007669"/>
    <property type="project" value="UniProtKB-KW"/>
</dbReference>
<dbReference type="SMART" id="SM00347">
    <property type="entry name" value="HTH_MARR"/>
    <property type="match status" value="1"/>
</dbReference>
<dbReference type="PANTHER" id="PTHR33164">
    <property type="entry name" value="TRANSCRIPTIONAL REGULATOR, MARR FAMILY"/>
    <property type="match status" value="1"/>
</dbReference>
<dbReference type="PROSITE" id="PS50995">
    <property type="entry name" value="HTH_MARR_2"/>
    <property type="match status" value="1"/>
</dbReference>
<proteinExistence type="predicted"/>
<dbReference type="SUPFAM" id="SSF46785">
    <property type="entry name" value="Winged helix' DNA-binding domain"/>
    <property type="match status" value="1"/>
</dbReference>
<evidence type="ECO:0000256" key="2">
    <source>
        <dbReference type="ARBA" id="ARBA00023125"/>
    </source>
</evidence>
<dbReference type="EMBL" id="FKBS01000025">
    <property type="protein sequence ID" value="SAI46355.1"/>
    <property type="molecule type" value="Genomic_DNA"/>
</dbReference>
<evidence type="ECO:0000256" key="3">
    <source>
        <dbReference type="ARBA" id="ARBA00023163"/>
    </source>
</evidence>
<dbReference type="Proteomes" id="UP000077037">
    <property type="component" value="Unassembled WGS sequence"/>
</dbReference>
<dbReference type="GO" id="GO:0006950">
    <property type="term" value="P:response to stress"/>
    <property type="evidence" value="ECO:0007669"/>
    <property type="project" value="TreeGrafter"/>
</dbReference>
<dbReference type="Pfam" id="PF12802">
    <property type="entry name" value="MarR_2"/>
    <property type="match status" value="1"/>
</dbReference>
<dbReference type="InterPro" id="IPR039422">
    <property type="entry name" value="MarR/SlyA-like"/>
</dbReference>
<evidence type="ECO:0000256" key="1">
    <source>
        <dbReference type="ARBA" id="ARBA00023015"/>
    </source>
</evidence>
<protein>
    <submittedName>
        <fullName evidence="5">MarR family transcriptional regulator</fullName>
    </submittedName>
</protein>
<keyword evidence="3" id="KW-0804">Transcription</keyword>